<comment type="caution">
    <text evidence="8">The sequence shown here is derived from an EMBL/GenBank/DDBJ whole genome shotgun (WGS) entry which is preliminary data.</text>
</comment>
<dbReference type="AlphaFoldDB" id="A0AAN4VX03"/>
<evidence type="ECO:0000256" key="2">
    <source>
        <dbReference type="ARBA" id="ARBA00022737"/>
    </source>
</evidence>
<evidence type="ECO:0000313" key="9">
    <source>
        <dbReference type="Proteomes" id="UP001310022"/>
    </source>
</evidence>
<comment type="function">
    <text evidence="5">Assembles a suppression complex (suppresome) by tethering SIRT1 and MDM2 to regulate composite modifications of p53/TP53. Confers both deacetylation-mediated functional inactivation, by SIRT1, and ubiquitination-dependent degradation, by MDM2, of p53/TP53, promoting a proliferative and cell survival behaviors. May play a role in the regulation of spermatogenesis.</text>
</comment>
<organism evidence="8 9">
    <name type="scientific">Persicobacter diffluens</name>
    <dbReference type="NCBI Taxonomy" id="981"/>
    <lineage>
        <taxon>Bacteria</taxon>
        <taxon>Pseudomonadati</taxon>
        <taxon>Bacteroidota</taxon>
        <taxon>Cytophagia</taxon>
        <taxon>Cytophagales</taxon>
        <taxon>Persicobacteraceae</taxon>
        <taxon>Persicobacter</taxon>
    </lineage>
</organism>
<dbReference type="InterPro" id="IPR003409">
    <property type="entry name" value="MORN"/>
</dbReference>
<keyword evidence="6" id="KW-0175">Coiled coil</keyword>
<dbReference type="PANTHER" id="PTHR46511:SF1">
    <property type="entry name" value="MORN REPEAT-CONTAINING PROTEIN 3"/>
    <property type="match status" value="1"/>
</dbReference>
<dbReference type="SUPFAM" id="SSF82185">
    <property type="entry name" value="Histone H3 K4-specific methyltransferase SET7/9 N-terminal domain"/>
    <property type="match status" value="1"/>
</dbReference>
<dbReference type="Gene3D" id="2.20.110.10">
    <property type="entry name" value="Histone H3 K4-specific methyltransferase SET7/9 N-terminal domain"/>
    <property type="match status" value="2"/>
</dbReference>
<accession>A0AAN4VX03</accession>
<comment type="subcellular location">
    <subcellularLocation>
        <location evidence="1">Cytoplasmic vesicle</location>
        <location evidence="1">Secretory vesicle</location>
        <location evidence="1">Acrosome</location>
    </subcellularLocation>
</comment>
<keyword evidence="2" id="KW-0677">Repeat</keyword>
<proteinExistence type="predicted"/>
<dbReference type="InterPro" id="IPR052472">
    <property type="entry name" value="MORN3"/>
</dbReference>
<evidence type="ECO:0000256" key="4">
    <source>
        <dbReference type="ARBA" id="ARBA00039854"/>
    </source>
</evidence>
<evidence type="ECO:0000256" key="6">
    <source>
        <dbReference type="SAM" id="Coils"/>
    </source>
</evidence>
<protein>
    <recommendedName>
        <fullName evidence="4">MORN repeat-containing protein 3</fullName>
    </recommendedName>
</protein>
<dbReference type="Proteomes" id="UP001310022">
    <property type="component" value="Unassembled WGS sequence"/>
</dbReference>
<keyword evidence="9" id="KW-1185">Reference proteome</keyword>
<dbReference type="Pfam" id="PF02493">
    <property type="entry name" value="MORN"/>
    <property type="match status" value="3"/>
</dbReference>
<feature type="transmembrane region" description="Helical" evidence="7">
    <location>
        <begin position="6"/>
        <end position="26"/>
    </location>
</feature>
<reference evidence="8 9" key="1">
    <citation type="submission" date="2021-12" db="EMBL/GenBank/DDBJ databases">
        <title>Genome sequencing of bacteria with rrn-lacking chromosome and rrn-plasmid.</title>
        <authorList>
            <person name="Anda M."/>
            <person name="Iwasaki W."/>
        </authorList>
    </citation>
    <scope>NUCLEOTIDE SEQUENCE [LARGE SCALE GENOMIC DNA]</scope>
    <source>
        <strain evidence="8 9">NBRC 15940</strain>
    </source>
</reference>
<evidence type="ECO:0000256" key="1">
    <source>
        <dbReference type="ARBA" id="ARBA00004218"/>
    </source>
</evidence>
<feature type="coiled-coil region" evidence="6">
    <location>
        <begin position="95"/>
        <end position="168"/>
    </location>
</feature>
<dbReference type="EMBL" id="BQKE01000001">
    <property type="protein sequence ID" value="GJM61566.1"/>
    <property type="molecule type" value="Genomic_DNA"/>
</dbReference>
<keyword evidence="7" id="KW-0812">Transmembrane</keyword>
<name>A0AAN4VX03_9BACT</name>
<gene>
    <name evidence="8" type="ORF">PEDI_21180</name>
</gene>
<dbReference type="GO" id="GO:0031410">
    <property type="term" value="C:cytoplasmic vesicle"/>
    <property type="evidence" value="ECO:0007669"/>
    <property type="project" value="UniProtKB-KW"/>
</dbReference>
<evidence type="ECO:0000313" key="8">
    <source>
        <dbReference type="EMBL" id="GJM61566.1"/>
    </source>
</evidence>
<dbReference type="SMART" id="SM00698">
    <property type="entry name" value="MORN"/>
    <property type="match status" value="3"/>
</dbReference>
<keyword evidence="3" id="KW-0968">Cytoplasmic vesicle</keyword>
<evidence type="ECO:0000256" key="7">
    <source>
        <dbReference type="SAM" id="Phobius"/>
    </source>
</evidence>
<evidence type="ECO:0000256" key="3">
    <source>
        <dbReference type="ARBA" id="ARBA00023329"/>
    </source>
</evidence>
<keyword evidence="7" id="KW-1133">Transmembrane helix</keyword>
<evidence type="ECO:0000256" key="5">
    <source>
        <dbReference type="ARBA" id="ARBA00045851"/>
    </source>
</evidence>
<dbReference type="RefSeq" id="WP_338237094.1">
    <property type="nucleotide sequence ID" value="NZ_BQKE01000001.1"/>
</dbReference>
<sequence length="289" mass="33433">MGKSSISSIIIGMLLVASLLGNLVLWDAIRHQKQTKEFPEMDYFQTKRMADSLLHSGQYAEALVLYQQLDSLRPAHLSEQLDSVMIFTLQENEQLKKIEKDFLALNRDNANLKADSLNLQYQNSQQVRHLVGQIDSLKIMHSIQLNNLEEAEREINQLKFQQLNREKAVSIKSFTNPDGIEVKYIGHTFNDKAEGFGYAVFDKKGFYEGHWHNNLRDGEGKYYWTNGDIYEGQYRKGQRNGEGTYFFHSGEKYVGQWQNDLRHGEGKIFNKDGKETVSGVWEKDELIKN</sequence>
<keyword evidence="7" id="KW-0472">Membrane</keyword>
<dbReference type="PANTHER" id="PTHR46511">
    <property type="entry name" value="MORN REPEAT-CONTAINING PROTEIN 3"/>
    <property type="match status" value="1"/>
</dbReference>